<dbReference type="AlphaFoldDB" id="A0A8J3VH59"/>
<accession>A0A8J3VH59</accession>
<gene>
    <name evidence="3" type="ORF">Rhe02_37630</name>
</gene>
<protein>
    <recommendedName>
        <fullName evidence="5">DUF2637 domain-containing protein</fullName>
    </recommendedName>
</protein>
<dbReference type="EMBL" id="BONY01000021">
    <property type="protein sequence ID" value="GIH05696.1"/>
    <property type="molecule type" value="Genomic_DNA"/>
</dbReference>
<name>A0A8J3VH59_9ACTN</name>
<organism evidence="3 4">
    <name type="scientific">Rhizocola hellebori</name>
    <dbReference type="NCBI Taxonomy" id="1392758"/>
    <lineage>
        <taxon>Bacteria</taxon>
        <taxon>Bacillati</taxon>
        <taxon>Actinomycetota</taxon>
        <taxon>Actinomycetes</taxon>
        <taxon>Micromonosporales</taxon>
        <taxon>Micromonosporaceae</taxon>
        <taxon>Rhizocola</taxon>
    </lineage>
</organism>
<dbReference type="Proteomes" id="UP000612899">
    <property type="component" value="Unassembled WGS sequence"/>
</dbReference>
<feature type="transmembrane region" description="Helical" evidence="2">
    <location>
        <begin position="21"/>
        <end position="41"/>
    </location>
</feature>
<keyword evidence="4" id="KW-1185">Reference proteome</keyword>
<keyword evidence="2" id="KW-0812">Transmembrane</keyword>
<evidence type="ECO:0000313" key="4">
    <source>
        <dbReference type="Proteomes" id="UP000612899"/>
    </source>
</evidence>
<keyword evidence="2" id="KW-1133">Transmembrane helix</keyword>
<keyword evidence="2" id="KW-0472">Membrane</keyword>
<feature type="transmembrane region" description="Helical" evidence="2">
    <location>
        <begin position="53"/>
        <end position="76"/>
    </location>
</feature>
<comment type="caution">
    <text evidence="3">The sequence shown here is derived from an EMBL/GenBank/DDBJ whole genome shotgun (WGS) entry which is preliminary data.</text>
</comment>
<evidence type="ECO:0000313" key="3">
    <source>
        <dbReference type="EMBL" id="GIH05696.1"/>
    </source>
</evidence>
<evidence type="ECO:0008006" key="5">
    <source>
        <dbReference type="Google" id="ProtNLM"/>
    </source>
</evidence>
<evidence type="ECO:0000256" key="2">
    <source>
        <dbReference type="SAM" id="Phobius"/>
    </source>
</evidence>
<proteinExistence type="predicted"/>
<reference evidence="3" key="1">
    <citation type="submission" date="2021-01" db="EMBL/GenBank/DDBJ databases">
        <title>Whole genome shotgun sequence of Rhizocola hellebori NBRC 109834.</title>
        <authorList>
            <person name="Komaki H."/>
            <person name="Tamura T."/>
        </authorList>
    </citation>
    <scope>NUCLEOTIDE SEQUENCE</scope>
    <source>
        <strain evidence="3">NBRC 109834</strain>
    </source>
</reference>
<evidence type="ECO:0000256" key="1">
    <source>
        <dbReference type="SAM" id="MobiDB-lite"/>
    </source>
</evidence>
<feature type="transmembrane region" description="Helical" evidence="2">
    <location>
        <begin position="114"/>
        <end position="133"/>
    </location>
</feature>
<dbReference type="RefSeq" id="WP_203909543.1">
    <property type="nucleotide sequence ID" value="NZ_BONY01000021.1"/>
</dbReference>
<feature type="region of interest" description="Disordered" evidence="1">
    <location>
        <begin position="254"/>
        <end position="285"/>
    </location>
</feature>
<sequence length="365" mass="39093">MRPMNTDGSDQVLGKAAEHAAWIFYLIAALGSSIGQIWVGVDVAPWPDAMPVWLRAAVVLPFAVVIDLGGVVCSGFADTRQRLGETAYGWRILSAASVSLGVSINIVGHAQVPYLAVVFGGLGVFAYSVWLLHSAARRRDALRAAGKLAETPPAYGLVQWWREPAATRRAKTLALQNGYSIHESLTEARAQLRTETRRAALADHIEADIRSRHAEDPILASIAATTTPVDDVADALMAMIDTTGWARTIAARIQPPHAEQPTDNDNALRAGDSRDGGRPRSPGTAVLRQIPTQQNDYDRWREIWQAMTDDPGVSNQDIAAAHGVSSRTAQRIRDAGTGGLLDSPHTPVARLAALAADNGHPPATP</sequence>
<feature type="transmembrane region" description="Helical" evidence="2">
    <location>
        <begin position="88"/>
        <end position="108"/>
    </location>
</feature>